<gene>
    <name evidence="2" type="ORF">Ahy_A02g006881</name>
</gene>
<name>A0A445EBF6_ARAHY</name>
<sequence length="485" mass="55292">MPLDDRIETFSELPQEADDEMVRRYARTYIMMLLLMQLFDDKSGTRLHIRWLPYFARLEDMGWYSWGLLLSHGYTGMVRLSSDIGRQETSSHALEAYDRFTSAWRCEYLWFYLPDVIQVVHPRDIRATTYDVVEDCDSFDLFYYHRVASGELGAAAAWRFLSHELLLGDPRVDAIPARQCSEVPNIFLIWTKCLMSQTDVVLNGDIVLGQVQVIMSGDGSMMPSRRWRGGVVDGEGREVAAVEELKVVVEVEPDVEEEVERMTSVAVRITVVTKVVTGATMVEVMVVRVGVADLVVVVMLEEVRAKQLEVRQVGREMFMVAVMCMEELRQVRIWSDEDLVDISSGFLPMMWQYTRVRRTLAQEDELSRCRSMWIQICIGGTPPLAFAAPTPAQPGPFTSQERRPDEMEQAGDEDEDGLPLAQRGQRIRRSDAASPDHISSEDFLLDLSKVGQILIVLGRLSNTSLSKIRYDDRSIIRWSNLSSQL</sequence>
<evidence type="ECO:0000313" key="2">
    <source>
        <dbReference type="EMBL" id="RYR72653.1"/>
    </source>
</evidence>
<feature type="region of interest" description="Disordered" evidence="1">
    <location>
        <begin position="389"/>
        <end position="419"/>
    </location>
</feature>
<evidence type="ECO:0000256" key="1">
    <source>
        <dbReference type="SAM" id="MobiDB-lite"/>
    </source>
</evidence>
<accession>A0A445EBF6</accession>
<organism evidence="2 3">
    <name type="scientific">Arachis hypogaea</name>
    <name type="common">Peanut</name>
    <dbReference type="NCBI Taxonomy" id="3818"/>
    <lineage>
        <taxon>Eukaryota</taxon>
        <taxon>Viridiplantae</taxon>
        <taxon>Streptophyta</taxon>
        <taxon>Embryophyta</taxon>
        <taxon>Tracheophyta</taxon>
        <taxon>Spermatophyta</taxon>
        <taxon>Magnoliopsida</taxon>
        <taxon>eudicotyledons</taxon>
        <taxon>Gunneridae</taxon>
        <taxon>Pentapetalae</taxon>
        <taxon>rosids</taxon>
        <taxon>fabids</taxon>
        <taxon>Fabales</taxon>
        <taxon>Fabaceae</taxon>
        <taxon>Papilionoideae</taxon>
        <taxon>50 kb inversion clade</taxon>
        <taxon>dalbergioids sensu lato</taxon>
        <taxon>Dalbergieae</taxon>
        <taxon>Pterocarpus clade</taxon>
        <taxon>Arachis</taxon>
    </lineage>
</organism>
<dbReference type="AlphaFoldDB" id="A0A445EBF6"/>
<protein>
    <recommendedName>
        <fullName evidence="4">Aminotransferase-like plant mobile domain-containing protein</fullName>
    </recommendedName>
</protein>
<dbReference type="EMBL" id="SDMP01000002">
    <property type="protein sequence ID" value="RYR72653.1"/>
    <property type="molecule type" value="Genomic_DNA"/>
</dbReference>
<evidence type="ECO:0000313" key="3">
    <source>
        <dbReference type="Proteomes" id="UP000289738"/>
    </source>
</evidence>
<feature type="compositionally biased region" description="Acidic residues" evidence="1">
    <location>
        <begin position="407"/>
        <end position="417"/>
    </location>
</feature>
<proteinExistence type="predicted"/>
<dbReference type="Proteomes" id="UP000289738">
    <property type="component" value="Chromosome A02"/>
</dbReference>
<evidence type="ECO:0008006" key="4">
    <source>
        <dbReference type="Google" id="ProtNLM"/>
    </source>
</evidence>
<keyword evidence="3" id="KW-1185">Reference proteome</keyword>
<reference evidence="2 3" key="1">
    <citation type="submission" date="2019-01" db="EMBL/GenBank/DDBJ databases">
        <title>Sequencing of cultivated peanut Arachis hypogaea provides insights into genome evolution and oil improvement.</title>
        <authorList>
            <person name="Chen X."/>
        </authorList>
    </citation>
    <scope>NUCLEOTIDE SEQUENCE [LARGE SCALE GENOMIC DNA]</scope>
    <source>
        <strain evidence="3">cv. Fuhuasheng</strain>
        <tissue evidence="2">Leaves</tissue>
    </source>
</reference>
<comment type="caution">
    <text evidence="2">The sequence shown here is derived from an EMBL/GenBank/DDBJ whole genome shotgun (WGS) entry which is preliminary data.</text>
</comment>